<sequence length="162" mass="17135">MRSSTGLSTACDETFPVILSWCPHGLSFMFIALCLLASPAPSPSASSPSFISSPGMLLLLVNMSDFCSAAAACALCMCDSTFMSSSSPIKTSEISRSCSSMIDFFFSKLSYNSVRLWLLVLPENAAHSGTAIVIACSSPFLDFSSTICLLMLLNSSFSSLTS</sequence>
<reference evidence="2" key="1">
    <citation type="journal article" date="2013" name="J. Plant Res.">
        <title>Effect of fungi and light on seed germination of three Opuntia species from semiarid lands of central Mexico.</title>
        <authorList>
            <person name="Delgado-Sanchez P."/>
            <person name="Jimenez-Bremont J.F."/>
            <person name="Guerrero-Gonzalez Mde L."/>
            <person name="Flores J."/>
        </authorList>
    </citation>
    <scope>NUCLEOTIDE SEQUENCE</scope>
    <source>
        <tissue evidence="2">Cladode</tissue>
    </source>
</reference>
<evidence type="ECO:0000256" key="1">
    <source>
        <dbReference type="SAM" id="Phobius"/>
    </source>
</evidence>
<keyword evidence="1" id="KW-1133">Transmembrane helix</keyword>
<name>A0A7C9DHH1_OPUST</name>
<proteinExistence type="predicted"/>
<keyword evidence="1" id="KW-0472">Membrane</keyword>
<feature type="transmembrane region" description="Helical" evidence="1">
    <location>
        <begin position="60"/>
        <end position="82"/>
    </location>
</feature>
<dbReference type="AlphaFoldDB" id="A0A7C9DHH1"/>
<protein>
    <submittedName>
        <fullName evidence="2">Uncharacterized protein</fullName>
    </submittedName>
</protein>
<dbReference type="EMBL" id="GISG01130069">
    <property type="protein sequence ID" value="MBA4642862.1"/>
    <property type="molecule type" value="Transcribed_RNA"/>
</dbReference>
<organism evidence="2">
    <name type="scientific">Opuntia streptacantha</name>
    <name type="common">Prickly pear cactus</name>
    <name type="synonym">Opuntia cardona</name>
    <dbReference type="NCBI Taxonomy" id="393608"/>
    <lineage>
        <taxon>Eukaryota</taxon>
        <taxon>Viridiplantae</taxon>
        <taxon>Streptophyta</taxon>
        <taxon>Embryophyta</taxon>
        <taxon>Tracheophyta</taxon>
        <taxon>Spermatophyta</taxon>
        <taxon>Magnoliopsida</taxon>
        <taxon>eudicotyledons</taxon>
        <taxon>Gunneridae</taxon>
        <taxon>Pentapetalae</taxon>
        <taxon>Caryophyllales</taxon>
        <taxon>Cactineae</taxon>
        <taxon>Cactaceae</taxon>
        <taxon>Opuntioideae</taxon>
        <taxon>Opuntia</taxon>
    </lineage>
</organism>
<evidence type="ECO:0000313" key="2">
    <source>
        <dbReference type="EMBL" id="MBA4642862.1"/>
    </source>
</evidence>
<accession>A0A7C9DHH1</accession>
<feature type="transmembrane region" description="Helical" evidence="1">
    <location>
        <begin position="21"/>
        <end position="40"/>
    </location>
</feature>
<reference evidence="2" key="2">
    <citation type="submission" date="2020-07" db="EMBL/GenBank/DDBJ databases">
        <authorList>
            <person name="Vera ALvarez R."/>
            <person name="Arias-Moreno D.M."/>
            <person name="Jimenez-Jacinto V."/>
            <person name="Jimenez-Bremont J.F."/>
            <person name="Swaminathan K."/>
            <person name="Moose S.P."/>
            <person name="Guerrero-Gonzalez M.L."/>
            <person name="Marino-Ramirez L."/>
            <person name="Landsman D."/>
            <person name="Rodriguez-Kessler M."/>
            <person name="Delgado-Sanchez P."/>
        </authorList>
    </citation>
    <scope>NUCLEOTIDE SEQUENCE</scope>
    <source>
        <tissue evidence="2">Cladode</tissue>
    </source>
</reference>
<keyword evidence="1" id="KW-0812">Transmembrane</keyword>